<accession>A0AAD6Q3R2</accession>
<evidence type="ECO:0000256" key="1">
    <source>
        <dbReference type="SAM" id="Phobius"/>
    </source>
</evidence>
<keyword evidence="1" id="KW-0472">Membrane</keyword>
<reference evidence="2" key="1">
    <citation type="journal article" date="2023" name="Mol. Ecol. Resour.">
        <title>Chromosome-level genome assembly of a triploid poplar Populus alba 'Berolinensis'.</title>
        <authorList>
            <person name="Chen S."/>
            <person name="Yu Y."/>
            <person name="Wang X."/>
            <person name="Wang S."/>
            <person name="Zhang T."/>
            <person name="Zhou Y."/>
            <person name="He R."/>
            <person name="Meng N."/>
            <person name="Wang Y."/>
            <person name="Liu W."/>
            <person name="Liu Z."/>
            <person name="Liu J."/>
            <person name="Guo Q."/>
            <person name="Huang H."/>
            <person name="Sederoff R.R."/>
            <person name="Wang G."/>
            <person name="Qu G."/>
            <person name="Chen S."/>
        </authorList>
    </citation>
    <scope>NUCLEOTIDE SEQUENCE</scope>
    <source>
        <strain evidence="2">SC-2020</strain>
    </source>
</reference>
<comment type="caution">
    <text evidence="2">The sequence shown here is derived from an EMBL/GenBank/DDBJ whole genome shotgun (WGS) entry which is preliminary data.</text>
</comment>
<sequence>MGVNLRNEESNNHQLAILIGPGIWLTTYCVEVLYKAVKIKVDLFYSLLIYIVGVAVGSYVCWHLSLPLNFEFLLWNQGDES</sequence>
<keyword evidence="1" id="KW-0812">Transmembrane</keyword>
<organism evidence="2 3">
    <name type="scientific">Populus alba x Populus x berolinensis</name>
    <dbReference type="NCBI Taxonomy" id="444605"/>
    <lineage>
        <taxon>Eukaryota</taxon>
        <taxon>Viridiplantae</taxon>
        <taxon>Streptophyta</taxon>
        <taxon>Embryophyta</taxon>
        <taxon>Tracheophyta</taxon>
        <taxon>Spermatophyta</taxon>
        <taxon>Magnoliopsida</taxon>
        <taxon>eudicotyledons</taxon>
        <taxon>Gunneridae</taxon>
        <taxon>Pentapetalae</taxon>
        <taxon>rosids</taxon>
        <taxon>fabids</taxon>
        <taxon>Malpighiales</taxon>
        <taxon>Salicaceae</taxon>
        <taxon>Saliceae</taxon>
        <taxon>Populus</taxon>
    </lineage>
</organism>
<gene>
    <name evidence="2" type="ORF">NC653_028763</name>
</gene>
<keyword evidence="1" id="KW-1133">Transmembrane helix</keyword>
<evidence type="ECO:0000313" key="3">
    <source>
        <dbReference type="Proteomes" id="UP001164929"/>
    </source>
</evidence>
<evidence type="ECO:0000313" key="2">
    <source>
        <dbReference type="EMBL" id="KAJ6976700.1"/>
    </source>
</evidence>
<feature type="transmembrane region" description="Helical" evidence="1">
    <location>
        <begin position="43"/>
        <end position="65"/>
    </location>
</feature>
<feature type="transmembrane region" description="Helical" evidence="1">
    <location>
        <begin position="15"/>
        <end position="34"/>
    </location>
</feature>
<protein>
    <submittedName>
        <fullName evidence="2">Uncharacterized protein</fullName>
    </submittedName>
</protein>
<dbReference type="AlphaFoldDB" id="A0AAD6Q3R2"/>
<keyword evidence="3" id="KW-1185">Reference proteome</keyword>
<dbReference type="Proteomes" id="UP001164929">
    <property type="component" value="Chromosome 12"/>
</dbReference>
<proteinExistence type="predicted"/>
<name>A0AAD6Q3R2_9ROSI</name>
<dbReference type="EMBL" id="JAQIZT010000012">
    <property type="protein sequence ID" value="KAJ6976700.1"/>
    <property type="molecule type" value="Genomic_DNA"/>
</dbReference>